<feature type="transmembrane region" description="Helical" evidence="1">
    <location>
        <begin position="105"/>
        <end position="127"/>
    </location>
</feature>
<feature type="transmembrane region" description="Helical" evidence="1">
    <location>
        <begin position="79"/>
        <end position="99"/>
    </location>
</feature>
<protein>
    <recommendedName>
        <fullName evidence="4">MFS transporter</fullName>
    </recommendedName>
</protein>
<gene>
    <name evidence="2" type="ORF">BLA60_34765</name>
</gene>
<evidence type="ECO:0008006" key="4">
    <source>
        <dbReference type="Google" id="ProtNLM"/>
    </source>
</evidence>
<evidence type="ECO:0000313" key="3">
    <source>
        <dbReference type="Proteomes" id="UP000185696"/>
    </source>
</evidence>
<keyword evidence="1" id="KW-0812">Transmembrane</keyword>
<dbReference type="PANTHER" id="PTHR23542:SF1">
    <property type="entry name" value="MAJOR FACILITATOR SUPERFAMILY (MFS) PROFILE DOMAIN-CONTAINING PROTEIN"/>
    <property type="match status" value="1"/>
</dbReference>
<dbReference type="InterPro" id="IPR036259">
    <property type="entry name" value="MFS_trans_sf"/>
</dbReference>
<dbReference type="OrthoDB" id="3541730at2"/>
<feature type="transmembrane region" description="Helical" evidence="1">
    <location>
        <begin position="246"/>
        <end position="264"/>
    </location>
</feature>
<proteinExistence type="predicted"/>
<evidence type="ECO:0000256" key="1">
    <source>
        <dbReference type="SAM" id="Phobius"/>
    </source>
</evidence>
<dbReference type="PANTHER" id="PTHR23542">
    <property type="match status" value="1"/>
</dbReference>
<feature type="transmembrane region" description="Helical" evidence="1">
    <location>
        <begin position="296"/>
        <end position="315"/>
    </location>
</feature>
<dbReference type="AlphaFoldDB" id="A0A7Z0WGD7"/>
<accession>A0A7Z0WGD7</accession>
<comment type="caution">
    <text evidence="2">The sequence shown here is derived from an EMBL/GenBank/DDBJ whole genome shotgun (WGS) entry which is preliminary data.</text>
</comment>
<reference evidence="2 3" key="1">
    <citation type="submission" date="2016-12" db="EMBL/GenBank/DDBJ databases">
        <title>The draft genome sequence of Actinophytocola xinjiangensis.</title>
        <authorList>
            <person name="Wang W."/>
            <person name="Yuan L."/>
        </authorList>
    </citation>
    <scope>NUCLEOTIDE SEQUENCE [LARGE SCALE GENOMIC DNA]</scope>
    <source>
        <strain evidence="2 3">CGMCC 4.4663</strain>
    </source>
</reference>
<feature type="transmembrane region" description="Helical" evidence="1">
    <location>
        <begin position="12"/>
        <end position="39"/>
    </location>
</feature>
<keyword evidence="1" id="KW-1133">Transmembrane helix</keyword>
<name>A0A7Z0WGD7_9PSEU</name>
<dbReference type="SUPFAM" id="SSF103473">
    <property type="entry name" value="MFS general substrate transporter"/>
    <property type="match status" value="1"/>
</dbReference>
<organism evidence="2 3">
    <name type="scientific">Actinophytocola xinjiangensis</name>
    <dbReference type="NCBI Taxonomy" id="485602"/>
    <lineage>
        <taxon>Bacteria</taxon>
        <taxon>Bacillati</taxon>
        <taxon>Actinomycetota</taxon>
        <taxon>Actinomycetes</taxon>
        <taxon>Pseudonocardiales</taxon>
        <taxon>Pseudonocardiaceae</taxon>
    </lineage>
</organism>
<feature type="transmembrane region" description="Helical" evidence="1">
    <location>
        <begin position="45"/>
        <end position="67"/>
    </location>
</feature>
<sequence length="387" mass="38396">MAGYAALLARPVTWWWLAATLSTRLAVCTVPLASVFAAGQHTGSYAWGAVLAGAYAAGEALGAPVMGARIQRRPLRRELSWVAVAEALALAGVVASLRLGVPAVAVPLAALGGGVASGTFGGLRTLLVAAAPGARANALALDVIANQLCQVAGPALAAAAVVAGSADAALLAVAGALLATVPVATRLPPALPGADGPRPGPRRRVLRSIWPSAVVVTVVLAVQAAVEVSLPGVLERRGGPPEWAGIALSALAVSSVAGSFLYGLRRWAGPALLHTLLLASVFGAIVAAVGVLDSPVATVALVGCAGFFQAAASTARSLTVTDALPPADWSAGFSVLYAWGAVGFTVASAAGALFLATGDPAVLLTALGAGACLTFAFTGWAERRFTS</sequence>
<dbReference type="RefSeq" id="WP_075137312.1">
    <property type="nucleotide sequence ID" value="NZ_MSIF01000026.1"/>
</dbReference>
<keyword evidence="3" id="KW-1185">Reference proteome</keyword>
<dbReference type="Proteomes" id="UP000185696">
    <property type="component" value="Unassembled WGS sequence"/>
</dbReference>
<feature type="transmembrane region" description="Helical" evidence="1">
    <location>
        <begin position="208"/>
        <end position="226"/>
    </location>
</feature>
<dbReference type="EMBL" id="MSIF01000026">
    <property type="protein sequence ID" value="OLF05681.1"/>
    <property type="molecule type" value="Genomic_DNA"/>
</dbReference>
<feature type="transmembrane region" description="Helical" evidence="1">
    <location>
        <begin position="361"/>
        <end position="381"/>
    </location>
</feature>
<evidence type="ECO:0000313" key="2">
    <source>
        <dbReference type="EMBL" id="OLF05681.1"/>
    </source>
</evidence>
<keyword evidence="1" id="KW-0472">Membrane</keyword>
<dbReference type="Gene3D" id="1.20.1250.20">
    <property type="entry name" value="MFS general substrate transporter like domains"/>
    <property type="match status" value="1"/>
</dbReference>
<feature type="transmembrane region" description="Helical" evidence="1">
    <location>
        <begin position="271"/>
        <end position="290"/>
    </location>
</feature>
<feature type="transmembrane region" description="Helical" evidence="1">
    <location>
        <begin position="336"/>
        <end position="355"/>
    </location>
</feature>